<accession>A0A183NME4</accession>
<evidence type="ECO:0000259" key="2">
    <source>
        <dbReference type="Pfam" id="PF00326"/>
    </source>
</evidence>
<reference evidence="3 4" key="1">
    <citation type="submission" date="2018-11" db="EMBL/GenBank/DDBJ databases">
        <authorList>
            <consortium name="Pathogen Informatics"/>
        </authorList>
    </citation>
    <scope>NUCLEOTIDE SEQUENCE [LARGE SCALE GENOMIC DNA]</scope>
    <source>
        <strain>Denwood</strain>
        <strain evidence="4">Zambia</strain>
    </source>
</reference>
<sequence length="87" mass="9512">MPHGGPHAHSSASWSSIIAGFCSVGFACLLINYRGSLGYGNAFVQDLIGYISEKDVSDCVQVSDFSICFSIFTHKINQLNDFLEQFT</sequence>
<dbReference type="Gene3D" id="3.40.50.1820">
    <property type="entry name" value="alpha/beta hydrolase"/>
    <property type="match status" value="1"/>
</dbReference>
<keyword evidence="1" id="KW-0378">Hydrolase</keyword>
<gene>
    <name evidence="3" type="ORF">SMTD_LOCUS3280</name>
</gene>
<dbReference type="Proteomes" id="UP000269396">
    <property type="component" value="Unassembled WGS sequence"/>
</dbReference>
<dbReference type="AlphaFoldDB" id="A0A183NME4"/>
<dbReference type="InterPro" id="IPR029058">
    <property type="entry name" value="AB_hydrolase_fold"/>
</dbReference>
<dbReference type="GO" id="GO:0004252">
    <property type="term" value="F:serine-type endopeptidase activity"/>
    <property type="evidence" value="ECO:0007669"/>
    <property type="project" value="TreeGrafter"/>
</dbReference>
<dbReference type="PANTHER" id="PTHR42776">
    <property type="entry name" value="SERINE PEPTIDASE S9 FAMILY MEMBER"/>
    <property type="match status" value="1"/>
</dbReference>
<dbReference type="STRING" id="31246.A0A183NME4"/>
<keyword evidence="4" id="KW-1185">Reference proteome</keyword>
<organism evidence="3 4">
    <name type="scientific">Schistosoma mattheei</name>
    <dbReference type="NCBI Taxonomy" id="31246"/>
    <lineage>
        <taxon>Eukaryota</taxon>
        <taxon>Metazoa</taxon>
        <taxon>Spiralia</taxon>
        <taxon>Lophotrochozoa</taxon>
        <taxon>Platyhelminthes</taxon>
        <taxon>Trematoda</taxon>
        <taxon>Digenea</taxon>
        <taxon>Strigeidida</taxon>
        <taxon>Schistosomatoidea</taxon>
        <taxon>Schistosomatidae</taxon>
        <taxon>Schistosoma</taxon>
    </lineage>
</organism>
<dbReference type="PANTHER" id="PTHR42776:SF4">
    <property type="entry name" value="ACYLAMINO-ACID-RELEASING ENZYME"/>
    <property type="match status" value="1"/>
</dbReference>
<dbReference type="SUPFAM" id="SSF53474">
    <property type="entry name" value="alpha/beta-Hydrolases"/>
    <property type="match status" value="1"/>
</dbReference>
<name>A0A183NME4_9TREM</name>
<dbReference type="InterPro" id="IPR001375">
    <property type="entry name" value="Peptidase_S9_cat"/>
</dbReference>
<dbReference type="Pfam" id="PF00326">
    <property type="entry name" value="Peptidase_S9"/>
    <property type="match status" value="1"/>
</dbReference>
<evidence type="ECO:0000313" key="3">
    <source>
        <dbReference type="EMBL" id="VDO93828.1"/>
    </source>
</evidence>
<feature type="domain" description="Peptidase S9 prolyl oligopeptidase catalytic" evidence="2">
    <location>
        <begin position="16"/>
        <end position="65"/>
    </location>
</feature>
<evidence type="ECO:0000256" key="1">
    <source>
        <dbReference type="ARBA" id="ARBA00022801"/>
    </source>
</evidence>
<dbReference type="EMBL" id="UZAL01005638">
    <property type="protein sequence ID" value="VDO93828.1"/>
    <property type="molecule type" value="Genomic_DNA"/>
</dbReference>
<evidence type="ECO:0000313" key="4">
    <source>
        <dbReference type="Proteomes" id="UP000269396"/>
    </source>
</evidence>
<dbReference type="GO" id="GO:0006508">
    <property type="term" value="P:proteolysis"/>
    <property type="evidence" value="ECO:0007669"/>
    <property type="project" value="InterPro"/>
</dbReference>
<protein>
    <recommendedName>
        <fullName evidence="2">Peptidase S9 prolyl oligopeptidase catalytic domain-containing protein</fullName>
    </recommendedName>
</protein>
<proteinExistence type="predicted"/>